<keyword evidence="2" id="KW-1185">Reference proteome</keyword>
<gene>
    <name evidence="1" type="ORF">T11_12698</name>
</gene>
<organism evidence="1 2">
    <name type="scientific">Trichinella zimbabwensis</name>
    <dbReference type="NCBI Taxonomy" id="268475"/>
    <lineage>
        <taxon>Eukaryota</taxon>
        <taxon>Metazoa</taxon>
        <taxon>Ecdysozoa</taxon>
        <taxon>Nematoda</taxon>
        <taxon>Enoplea</taxon>
        <taxon>Dorylaimia</taxon>
        <taxon>Trichinellida</taxon>
        <taxon>Trichinellidae</taxon>
        <taxon>Trichinella</taxon>
    </lineage>
</organism>
<evidence type="ECO:0000313" key="1">
    <source>
        <dbReference type="EMBL" id="KRZ08189.1"/>
    </source>
</evidence>
<accession>A0A0V1HC83</accession>
<dbReference type="Proteomes" id="UP000055024">
    <property type="component" value="Unassembled WGS sequence"/>
</dbReference>
<comment type="caution">
    <text evidence="1">The sequence shown here is derived from an EMBL/GenBank/DDBJ whole genome shotgun (WGS) entry which is preliminary data.</text>
</comment>
<name>A0A0V1HC83_9BILA</name>
<dbReference type="AlphaFoldDB" id="A0A0V1HC83"/>
<reference evidence="1 2" key="1">
    <citation type="submission" date="2015-01" db="EMBL/GenBank/DDBJ databases">
        <title>Evolution of Trichinella species and genotypes.</title>
        <authorList>
            <person name="Korhonen P.K."/>
            <person name="Edoardo P."/>
            <person name="Giuseppe L.R."/>
            <person name="Gasser R.B."/>
        </authorList>
    </citation>
    <scope>NUCLEOTIDE SEQUENCE [LARGE SCALE GENOMIC DNA]</scope>
    <source>
        <strain evidence="1">ISS1029</strain>
    </source>
</reference>
<sequence>MLVTFCSQYRYRSENAYHQHGLQKVIFTVLSHEDLRSRGFGVSCSMPAQTRSLRGKFGGIATLVKSYAPPSTKKRSLLEDNIRAWLNQNKPELLEFYYIFCHHNYHRRMEPNCNGMKSVMDFFLKSELNGETGKYASTDLSNESPQQPVHQKFSVTSLLILTGHFAQFGTRILKGLNILLKLMHHFLPLAQSFRTVVGNK</sequence>
<proteinExistence type="predicted"/>
<dbReference type="EMBL" id="JYDP01000090">
    <property type="protein sequence ID" value="KRZ08189.1"/>
    <property type="molecule type" value="Genomic_DNA"/>
</dbReference>
<evidence type="ECO:0000313" key="2">
    <source>
        <dbReference type="Proteomes" id="UP000055024"/>
    </source>
</evidence>
<protein>
    <submittedName>
        <fullName evidence="1">Uncharacterized protein</fullName>
    </submittedName>
</protein>